<dbReference type="GO" id="GO:0007165">
    <property type="term" value="P:signal transduction"/>
    <property type="evidence" value="ECO:0007669"/>
    <property type="project" value="UniProtKB-KW"/>
</dbReference>
<dbReference type="OrthoDB" id="8724845at2"/>
<dbReference type="GO" id="GO:0006935">
    <property type="term" value="P:chemotaxis"/>
    <property type="evidence" value="ECO:0007669"/>
    <property type="project" value="UniProtKB-ARBA"/>
</dbReference>
<evidence type="ECO:0000256" key="3">
    <source>
        <dbReference type="ARBA" id="ARBA00029447"/>
    </source>
</evidence>
<keyword evidence="5" id="KW-0472">Membrane</keyword>
<keyword evidence="2 4" id="KW-0807">Transducer</keyword>
<dbReference type="Gene3D" id="1.10.287.950">
    <property type="entry name" value="Methyl-accepting chemotaxis protein"/>
    <property type="match status" value="1"/>
</dbReference>
<feature type="domain" description="HAMP" evidence="7">
    <location>
        <begin position="301"/>
        <end position="354"/>
    </location>
</feature>
<accession>A0A1I1KTW7</accession>
<gene>
    <name evidence="8" type="ORF">SAMN02745724_02163</name>
</gene>
<comment type="similarity">
    <text evidence="3">Belongs to the methyl-accepting chemotaxis (MCP) protein family.</text>
</comment>
<keyword evidence="9" id="KW-1185">Reference proteome</keyword>
<sequence>MNYLSIKWKMGILALLSAIAFIFLIASNYFVITSLTSFNNISVQATQIQTHMLMLRRHEKDFIARKDMKYLNKFESTYNTISSTINSLSQNLNNTNISIDRITSLKRILAEYKVQFEQLVKQQQVIGLHSKDGLYGALRFDVHQIELLIKHYETKQGASTQTHSLMRTMLMLRRHEKDFMLRRHLKYVDKFNKRLVIMREKLSHNIFSNKFNINANNALNNYENKFLKLVYAEQEFGLNSTSGILGEMRQVIHQSETLFNELHNKISLQIEAFVYKEKLFNILIGISLISLTMALFIFIANGVSSRISILSSFMSEASNKRDLSIRADLAGNDEITLMANVYNIMMTEFDELMTEVKHSSIELAAASQDLRQSTVDTNQGVNKQLIDSEQAATAMNQVTDSVSEVAASASDAAQASTSADKASITGHHLVKENKNSFTKLVDEIEKSALIIEQLSDESNNIGDMLNDIRSIADQTNLLALNAAIEAARAGEQGRGFAVVADEVRTLAKRSADSTQEIENVITRLQLLAKNAVIAMHQGKIQVQEGVTNSNRVERALFDIKNSSEIVNSMNLQIATAAQEQSMVTQEINQNIISIASVAKNTSVLTETISVSSEQLKLLSDQLGDRVLKFKLSS</sequence>
<dbReference type="PROSITE" id="PS50111">
    <property type="entry name" value="CHEMOTAXIS_TRANSDUC_2"/>
    <property type="match status" value="1"/>
</dbReference>
<proteinExistence type="inferred from homology"/>
<feature type="transmembrane region" description="Helical" evidence="5">
    <location>
        <begin position="12"/>
        <end position="32"/>
    </location>
</feature>
<dbReference type="PANTHER" id="PTHR32089:SF112">
    <property type="entry name" value="LYSOZYME-LIKE PROTEIN-RELATED"/>
    <property type="match status" value="1"/>
</dbReference>
<dbReference type="SUPFAM" id="SSF58104">
    <property type="entry name" value="Methyl-accepting chemotaxis protein (MCP) signaling domain"/>
    <property type="match status" value="1"/>
</dbReference>
<keyword evidence="5" id="KW-0812">Transmembrane</keyword>
<dbReference type="Proteomes" id="UP000198862">
    <property type="component" value="Unassembled WGS sequence"/>
</dbReference>
<dbReference type="AlphaFoldDB" id="A0A1I1KTW7"/>
<name>A0A1I1KTW7_9GAMM</name>
<evidence type="ECO:0000256" key="5">
    <source>
        <dbReference type="SAM" id="Phobius"/>
    </source>
</evidence>
<evidence type="ECO:0000313" key="9">
    <source>
        <dbReference type="Proteomes" id="UP000198862"/>
    </source>
</evidence>
<reference evidence="8 9" key="1">
    <citation type="submission" date="2016-10" db="EMBL/GenBank/DDBJ databases">
        <authorList>
            <person name="de Groot N.N."/>
        </authorList>
    </citation>
    <scope>NUCLEOTIDE SEQUENCE [LARGE SCALE GENOMIC DNA]</scope>
    <source>
        <strain evidence="8 9">DSM 6059</strain>
    </source>
</reference>
<feature type="transmembrane region" description="Helical" evidence="5">
    <location>
        <begin position="279"/>
        <end position="300"/>
    </location>
</feature>
<dbReference type="InterPro" id="IPR032255">
    <property type="entry name" value="HBM"/>
</dbReference>
<dbReference type="STRING" id="1123010.SAMN02745724_02163"/>
<dbReference type="InterPro" id="IPR003660">
    <property type="entry name" value="HAMP_dom"/>
</dbReference>
<evidence type="ECO:0000256" key="4">
    <source>
        <dbReference type="PROSITE-ProRule" id="PRU00284"/>
    </source>
</evidence>
<dbReference type="PANTHER" id="PTHR32089">
    <property type="entry name" value="METHYL-ACCEPTING CHEMOTAXIS PROTEIN MCPB"/>
    <property type="match status" value="1"/>
</dbReference>
<dbReference type="RefSeq" id="WP_091983543.1">
    <property type="nucleotide sequence ID" value="NZ_FOLO01000014.1"/>
</dbReference>
<evidence type="ECO:0000259" key="7">
    <source>
        <dbReference type="PROSITE" id="PS50885"/>
    </source>
</evidence>
<feature type="domain" description="Methyl-accepting transducer" evidence="6">
    <location>
        <begin position="359"/>
        <end position="595"/>
    </location>
</feature>
<evidence type="ECO:0000259" key="6">
    <source>
        <dbReference type="PROSITE" id="PS50111"/>
    </source>
</evidence>
<dbReference type="SMART" id="SM00283">
    <property type="entry name" value="MA"/>
    <property type="match status" value="1"/>
</dbReference>
<dbReference type="EMBL" id="FOLO01000014">
    <property type="protein sequence ID" value="SFC64229.1"/>
    <property type="molecule type" value="Genomic_DNA"/>
</dbReference>
<evidence type="ECO:0000256" key="1">
    <source>
        <dbReference type="ARBA" id="ARBA00004370"/>
    </source>
</evidence>
<dbReference type="PROSITE" id="PS50885">
    <property type="entry name" value="HAMP"/>
    <property type="match status" value="1"/>
</dbReference>
<comment type="subcellular location">
    <subcellularLocation>
        <location evidence="1">Membrane</location>
    </subcellularLocation>
</comment>
<protein>
    <submittedName>
        <fullName evidence="8">Methyl-accepting chemotaxis protein</fullName>
    </submittedName>
</protein>
<evidence type="ECO:0000313" key="8">
    <source>
        <dbReference type="EMBL" id="SFC64229.1"/>
    </source>
</evidence>
<dbReference type="CDD" id="cd11386">
    <property type="entry name" value="MCP_signal"/>
    <property type="match status" value="1"/>
</dbReference>
<evidence type="ECO:0000256" key="2">
    <source>
        <dbReference type="ARBA" id="ARBA00023224"/>
    </source>
</evidence>
<keyword evidence="5" id="KW-1133">Transmembrane helix</keyword>
<dbReference type="InterPro" id="IPR004089">
    <property type="entry name" value="MCPsignal_dom"/>
</dbReference>
<dbReference type="Pfam" id="PF00015">
    <property type="entry name" value="MCPsignal"/>
    <property type="match status" value="1"/>
</dbReference>
<dbReference type="FunFam" id="1.10.287.950:FF:000001">
    <property type="entry name" value="Methyl-accepting chemotaxis sensory transducer"/>
    <property type="match status" value="1"/>
</dbReference>
<dbReference type="SMART" id="SM01358">
    <property type="entry name" value="HBM"/>
    <property type="match status" value="1"/>
</dbReference>
<dbReference type="GO" id="GO:0016020">
    <property type="term" value="C:membrane"/>
    <property type="evidence" value="ECO:0007669"/>
    <property type="project" value="UniProtKB-SubCell"/>
</dbReference>
<organism evidence="8 9">
    <name type="scientific">Pseudoalteromonas denitrificans DSM 6059</name>
    <dbReference type="NCBI Taxonomy" id="1123010"/>
    <lineage>
        <taxon>Bacteria</taxon>
        <taxon>Pseudomonadati</taxon>
        <taxon>Pseudomonadota</taxon>
        <taxon>Gammaproteobacteria</taxon>
        <taxon>Alteromonadales</taxon>
        <taxon>Pseudoalteromonadaceae</taxon>
        <taxon>Pseudoalteromonas</taxon>
    </lineage>
</organism>